<evidence type="ECO:0000313" key="2">
    <source>
        <dbReference type="Proteomes" id="UP001320706"/>
    </source>
</evidence>
<sequence length="309" mass="33653">MDGLDGASSIPPIITPGTSATPQGVESSDTSSSGSTISTIRLGNLQVVSLTAILSGMTLLINFETGVFGMNARTLTEENLGLSSREAYWAIHCYYITAACSIIIFGKASDILGPKPVWLAGCTAYFIATTLYAAEHNLAQLVMVRTLLGLAVAINQWAGGPFRLWHGVACRRHVCGRDGVATPVLVEFWSERWPGNLLILGTAWENVQRGYNLAPSINRHRLGRPHAHHYTHRSHVFRARHDTRIPGGRAMALAYSSFDCTIGCIHCRACLVDTPSGRLRPPTHHPQQHMGQPTVHAYLHCRLPAMGNQ</sequence>
<dbReference type="Proteomes" id="UP001320706">
    <property type="component" value="Unassembled WGS sequence"/>
</dbReference>
<keyword evidence="2" id="KW-1185">Reference proteome</keyword>
<comment type="caution">
    <text evidence="1">The sequence shown here is derived from an EMBL/GenBank/DDBJ whole genome shotgun (WGS) entry which is preliminary data.</text>
</comment>
<gene>
    <name evidence="1" type="ORF">M8818_007354</name>
</gene>
<name>A0ACC3S4T4_9PEZI</name>
<proteinExistence type="predicted"/>
<dbReference type="EMBL" id="JAMKPW020000043">
    <property type="protein sequence ID" value="KAK8194167.1"/>
    <property type="molecule type" value="Genomic_DNA"/>
</dbReference>
<reference evidence="1" key="1">
    <citation type="submission" date="2024-02" db="EMBL/GenBank/DDBJ databases">
        <title>Metagenome Assembled Genome of Zalaria obscura JY119.</title>
        <authorList>
            <person name="Vighnesh L."/>
            <person name="Jagadeeshwari U."/>
            <person name="Venkata Ramana C."/>
            <person name="Sasikala C."/>
        </authorList>
    </citation>
    <scope>NUCLEOTIDE SEQUENCE</scope>
    <source>
        <strain evidence="1">JY119</strain>
    </source>
</reference>
<organism evidence="1 2">
    <name type="scientific">Zalaria obscura</name>
    <dbReference type="NCBI Taxonomy" id="2024903"/>
    <lineage>
        <taxon>Eukaryota</taxon>
        <taxon>Fungi</taxon>
        <taxon>Dikarya</taxon>
        <taxon>Ascomycota</taxon>
        <taxon>Pezizomycotina</taxon>
        <taxon>Dothideomycetes</taxon>
        <taxon>Dothideomycetidae</taxon>
        <taxon>Dothideales</taxon>
        <taxon>Zalariaceae</taxon>
        <taxon>Zalaria</taxon>
    </lineage>
</organism>
<evidence type="ECO:0000313" key="1">
    <source>
        <dbReference type="EMBL" id="KAK8194167.1"/>
    </source>
</evidence>
<protein>
    <submittedName>
        <fullName evidence="1">Uncharacterized protein</fullName>
    </submittedName>
</protein>
<accession>A0ACC3S4T4</accession>